<evidence type="ECO:0000256" key="1">
    <source>
        <dbReference type="SAM" id="SignalP"/>
    </source>
</evidence>
<feature type="domain" description="Phytase-like" evidence="2">
    <location>
        <begin position="64"/>
        <end position="316"/>
    </location>
</feature>
<name>A0A7W6K291_9HYPH</name>
<evidence type="ECO:0000313" key="3">
    <source>
        <dbReference type="EMBL" id="MBB4103875.1"/>
    </source>
</evidence>
<protein>
    <recommendedName>
        <fullName evidence="2">Phytase-like domain-containing protein</fullName>
    </recommendedName>
</protein>
<comment type="caution">
    <text evidence="3">The sequence shown here is derived from an EMBL/GenBank/DDBJ whole genome shotgun (WGS) entry which is preliminary data.</text>
</comment>
<proteinExistence type="predicted"/>
<evidence type="ECO:0000259" key="2">
    <source>
        <dbReference type="Pfam" id="PF13449"/>
    </source>
</evidence>
<accession>A0A7W6K291</accession>
<dbReference type="PIRSF" id="PIRSF031900">
    <property type="entry name" value="UCP031900"/>
    <property type="match status" value="1"/>
</dbReference>
<feature type="chain" id="PRO_5030814712" description="Phytase-like domain-containing protein" evidence="1">
    <location>
        <begin position="26"/>
        <end position="331"/>
    </location>
</feature>
<dbReference type="Proteomes" id="UP000584824">
    <property type="component" value="Unassembled WGS sequence"/>
</dbReference>
<keyword evidence="4" id="KW-1185">Reference proteome</keyword>
<keyword evidence="1" id="KW-0732">Signal</keyword>
<dbReference type="InterPro" id="IPR027372">
    <property type="entry name" value="Phytase-like_dom"/>
</dbReference>
<evidence type="ECO:0000313" key="4">
    <source>
        <dbReference type="Proteomes" id="UP000584824"/>
    </source>
</evidence>
<dbReference type="EMBL" id="JACIDU010000009">
    <property type="protein sequence ID" value="MBB4103875.1"/>
    <property type="molecule type" value="Genomic_DNA"/>
</dbReference>
<feature type="signal peptide" evidence="1">
    <location>
        <begin position="1"/>
        <end position="25"/>
    </location>
</feature>
<sequence length="331" mass="35290">MVNRVALLGAALAFALLAPAERLRAAPVEIVAQPIHVFKTGQESARFGALEFMGGLRLISDAPLFGALSAIRFRPDAQSFVGVLDTGHWLTGTVVRDSAGRLSGVRDADISEMLDVSGRPSPGKSEMDAEGLALVPGGVAVSYEQRHRIDLYPDPGFATSKPVGRIDPLIPFDQLRHNRGLETLAISPTGSPLGGALVTVSEKSVDAHGNILAAILDGPLKGRFTVKRSGDYDATDGAFLPNGDLLLLERRFSMASSIGMRIRRIPVEAIRPGSVADGAVLIDADFSHRIDNMEGLDVISGPDGEPRIIVTSDDNHSLFQNTLMLEFRIAP</sequence>
<organism evidence="3 4">
    <name type="scientific">Allorhizobium borbori</name>
    <dbReference type="NCBI Taxonomy" id="485907"/>
    <lineage>
        <taxon>Bacteria</taxon>
        <taxon>Pseudomonadati</taxon>
        <taxon>Pseudomonadota</taxon>
        <taxon>Alphaproteobacteria</taxon>
        <taxon>Hyphomicrobiales</taxon>
        <taxon>Rhizobiaceae</taxon>
        <taxon>Rhizobium/Agrobacterium group</taxon>
        <taxon>Allorhizobium</taxon>
    </lineage>
</organism>
<gene>
    <name evidence="3" type="ORF">GGQ66_002443</name>
</gene>
<dbReference type="InterPro" id="IPR014567">
    <property type="entry name" value="UCP031900"/>
</dbReference>
<dbReference type="AlphaFoldDB" id="A0A7W6K291"/>
<reference evidence="3 4" key="1">
    <citation type="submission" date="2020-08" db="EMBL/GenBank/DDBJ databases">
        <title>Genomic Encyclopedia of Type Strains, Phase IV (KMG-IV): sequencing the most valuable type-strain genomes for metagenomic binning, comparative biology and taxonomic classification.</title>
        <authorList>
            <person name="Goeker M."/>
        </authorList>
    </citation>
    <scope>NUCLEOTIDE SEQUENCE [LARGE SCALE GENOMIC DNA]</scope>
    <source>
        <strain evidence="3 4">DSM 26385</strain>
    </source>
</reference>
<dbReference type="Pfam" id="PF13449">
    <property type="entry name" value="Phytase-like"/>
    <property type="match status" value="1"/>
</dbReference>
<dbReference type="RefSeq" id="WP_183792823.1">
    <property type="nucleotide sequence ID" value="NZ_JACIDU010000009.1"/>
</dbReference>